<feature type="non-terminal residue" evidence="1">
    <location>
        <position position="171"/>
    </location>
</feature>
<dbReference type="GO" id="GO:0032259">
    <property type="term" value="P:methylation"/>
    <property type="evidence" value="ECO:0007669"/>
    <property type="project" value="InterPro"/>
</dbReference>
<evidence type="ECO:0000313" key="2">
    <source>
        <dbReference type="Proteomes" id="UP001153678"/>
    </source>
</evidence>
<dbReference type="GO" id="GO:0008168">
    <property type="term" value="F:methyltransferase activity"/>
    <property type="evidence" value="ECO:0007669"/>
    <property type="project" value="InterPro"/>
</dbReference>
<dbReference type="AlphaFoldDB" id="A0A9W4TAF6"/>
<dbReference type="GO" id="GO:0003676">
    <property type="term" value="F:nucleic acid binding"/>
    <property type="evidence" value="ECO:0007669"/>
    <property type="project" value="InterPro"/>
</dbReference>
<comment type="caution">
    <text evidence="1">The sequence shown here is derived from an EMBL/GenBank/DDBJ whole genome shotgun (WGS) entry which is preliminary data.</text>
</comment>
<reference evidence="1" key="1">
    <citation type="submission" date="2022-08" db="EMBL/GenBank/DDBJ databases">
        <authorList>
            <person name="Kallberg Y."/>
            <person name="Tangrot J."/>
            <person name="Rosling A."/>
        </authorList>
    </citation>
    <scope>NUCLEOTIDE SEQUENCE</scope>
    <source>
        <strain evidence="1">Wild A</strain>
    </source>
</reference>
<sequence>TYAEEYDLEESQDFLTYPIIHDQAHELTQQLEGFCEKFYHLFGYGVRGTYGIDLEESSEANLVTNFFTLTKPRFELDCFNSCKVKKQVILILCNPPFNGYVGFRLNLTTKSQRWQKSIQGTYPPISSIISLPKNIFEGVIFHSEILIFNVKGLKGHYFFNPTSKIEQRTPI</sequence>
<gene>
    <name evidence="1" type="ORF">FWILDA_LOCUS18212</name>
</gene>
<dbReference type="SUPFAM" id="SSF53335">
    <property type="entry name" value="S-adenosyl-L-methionine-dependent methyltransferases"/>
    <property type="match status" value="1"/>
</dbReference>
<proteinExistence type="predicted"/>
<keyword evidence="2" id="KW-1185">Reference proteome</keyword>
<organism evidence="1 2">
    <name type="scientific">Funneliformis geosporum</name>
    <dbReference type="NCBI Taxonomy" id="1117311"/>
    <lineage>
        <taxon>Eukaryota</taxon>
        <taxon>Fungi</taxon>
        <taxon>Fungi incertae sedis</taxon>
        <taxon>Mucoromycota</taxon>
        <taxon>Glomeromycotina</taxon>
        <taxon>Glomeromycetes</taxon>
        <taxon>Glomerales</taxon>
        <taxon>Glomeraceae</taxon>
        <taxon>Funneliformis</taxon>
    </lineage>
</organism>
<name>A0A9W4TAF6_9GLOM</name>
<dbReference type="InterPro" id="IPR029063">
    <property type="entry name" value="SAM-dependent_MTases_sf"/>
</dbReference>
<evidence type="ECO:0000313" key="1">
    <source>
        <dbReference type="EMBL" id="CAI2197710.1"/>
    </source>
</evidence>
<protein>
    <submittedName>
        <fullName evidence="1">2801_t:CDS:1</fullName>
    </submittedName>
</protein>
<dbReference type="OrthoDB" id="10603284at2759"/>
<accession>A0A9W4TAF6</accession>
<dbReference type="Proteomes" id="UP001153678">
    <property type="component" value="Unassembled WGS sequence"/>
</dbReference>
<dbReference type="InterPro" id="IPR002052">
    <property type="entry name" value="DNA_methylase_N6_adenine_CS"/>
</dbReference>
<dbReference type="EMBL" id="CAMKVN010016896">
    <property type="protein sequence ID" value="CAI2197710.1"/>
    <property type="molecule type" value="Genomic_DNA"/>
</dbReference>
<dbReference type="PROSITE" id="PS00092">
    <property type="entry name" value="N6_MTASE"/>
    <property type="match status" value="1"/>
</dbReference>